<sequence length="67" mass="7708">MSGERISAIACMSMNGLLDIKLGCETTDGDEYYEFVQTHLLPHLLPLMDITIIQLLWTTVPYIMYKR</sequence>
<dbReference type="InParanoid" id="A0A1X7TY61"/>
<organism evidence="1">
    <name type="scientific">Amphimedon queenslandica</name>
    <name type="common">Sponge</name>
    <dbReference type="NCBI Taxonomy" id="400682"/>
    <lineage>
        <taxon>Eukaryota</taxon>
        <taxon>Metazoa</taxon>
        <taxon>Porifera</taxon>
        <taxon>Demospongiae</taxon>
        <taxon>Heteroscleromorpha</taxon>
        <taxon>Haplosclerida</taxon>
        <taxon>Niphatidae</taxon>
        <taxon>Amphimedon</taxon>
    </lineage>
</organism>
<name>A0A1X7TY61_AMPQE</name>
<dbReference type="AlphaFoldDB" id="A0A1X7TY61"/>
<protein>
    <submittedName>
        <fullName evidence="1">Uncharacterized protein</fullName>
    </submittedName>
</protein>
<proteinExistence type="predicted"/>
<dbReference type="EnsemblMetazoa" id="Aqu2.1.20444_001">
    <property type="protein sequence ID" value="Aqu2.1.20444_001"/>
    <property type="gene ID" value="Aqu2.1.20444"/>
</dbReference>
<accession>A0A1X7TY61</accession>
<evidence type="ECO:0000313" key="1">
    <source>
        <dbReference type="EnsemblMetazoa" id="Aqu2.1.20444_001"/>
    </source>
</evidence>
<reference evidence="1" key="1">
    <citation type="submission" date="2017-05" db="UniProtKB">
        <authorList>
            <consortium name="EnsemblMetazoa"/>
        </authorList>
    </citation>
    <scope>IDENTIFICATION</scope>
</reference>